<accession>A0A0L7L8J4</accession>
<feature type="region of interest" description="Disordered" evidence="1">
    <location>
        <begin position="115"/>
        <end position="177"/>
    </location>
</feature>
<organism evidence="2 3">
    <name type="scientific">Operophtera brumata</name>
    <name type="common">Winter moth</name>
    <name type="synonym">Phalaena brumata</name>
    <dbReference type="NCBI Taxonomy" id="104452"/>
    <lineage>
        <taxon>Eukaryota</taxon>
        <taxon>Metazoa</taxon>
        <taxon>Ecdysozoa</taxon>
        <taxon>Arthropoda</taxon>
        <taxon>Hexapoda</taxon>
        <taxon>Insecta</taxon>
        <taxon>Pterygota</taxon>
        <taxon>Neoptera</taxon>
        <taxon>Endopterygota</taxon>
        <taxon>Lepidoptera</taxon>
        <taxon>Glossata</taxon>
        <taxon>Ditrysia</taxon>
        <taxon>Geometroidea</taxon>
        <taxon>Geometridae</taxon>
        <taxon>Larentiinae</taxon>
        <taxon>Operophtera</taxon>
    </lineage>
</organism>
<keyword evidence="3" id="KW-1185">Reference proteome</keyword>
<name>A0A0L7L8J4_OPEBR</name>
<dbReference type="EMBL" id="JTDY01002353">
    <property type="protein sequence ID" value="KOB71606.1"/>
    <property type="molecule type" value="Genomic_DNA"/>
</dbReference>
<reference evidence="2 3" key="1">
    <citation type="journal article" date="2015" name="Genome Biol. Evol.">
        <title>The genome of winter moth (Operophtera brumata) provides a genomic perspective on sexual dimorphism and phenology.</title>
        <authorList>
            <person name="Derks M.F."/>
            <person name="Smit S."/>
            <person name="Salis L."/>
            <person name="Schijlen E."/>
            <person name="Bossers A."/>
            <person name="Mateman C."/>
            <person name="Pijl A.S."/>
            <person name="de Ridder D."/>
            <person name="Groenen M.A."/>
            <person name="Visser M.E."/>
            <person name="Megens H.J."/>
        </authorList>
    </citation>
    <scope>NUCLEOTIDE SEQUENCE [LARGE SCALE GENOMIC DNA]</scope>
    <source>
        <strain evidence="2">WM2013NL</strain>
        <tissue evidence="2">Head and thorax</tissue>
    </source>
</reference>
<evidence type="ECO:0000256" key="1">
    <source>
        <dbReference type="SAM" id="MobiDB-lite"/>
    </source>
</evidence>
<dbReference type="AlphaFoldDB" id="A0A0L7L8J4"/>
<sequence length="177" mass="21087">MAVSWVLKPQHRSRVMFQRFMPWWNREKRRELAEKKERQEKQKQEEEEKRIEEEKRQDEDKRKEEGEKTQAELENTEKEDIKDATKFDESETKMSDDNISKTAIKATGIVNEKKNDERDIERNNSKMFNNDDNFKIVKINKNPNTKTGADSKLKQPKGVSVKKRSDSVTDRRTGKLK</sequence>
<feature type="region of interest" description="Disordered" evidence="1">
    <location>
        <begin position="31"/>
        <end position="99"/>
    </location>
</feature>
<evidence type="ECO:0000313" key="3">
    <source>
        <dbReference type="Proteomes" id="UP000037510"/>
    </source>
</evidence>
<feature type="compositionally biased region" description="Basic and acidic residues" evidence="1">
    <location>
        <begin position="163"/>
        <end position="177"/>
    </location>
</feature>
<evidence type="ECO:0000313" key="2">
    <source>
        <dbReference type="EMBL" id="KOB71606.1"/>
    </source>
</evidence>
<protein>
    <submittedName>
        <fullName evidence="2">Protein phosphatase 1, regulatory subunit 15A</fullName>
    </submittedName>
</protein>
<dbReference type="Proteomes" id="UP000037510">
    <property type="component" value="Unassembled WGS sequence"/>
</dbReference>
<gene>
    <name evidence="2" type="ORF">OBRU01_06835</name>
</gene>
<proteinExistence type="predicted"/>
<comment type="caution">
    <text evidence="2">The sequence shown here is derived from an EMBL/GenBank/DDBJ whole genome shotgun (WGS) entry which is preliminary data.</text>
</comment>
<feature type="compositionally biased region" description="Basic and acidic residues" evidence="1">
    <location>
        <begin position="115"/>
        <end position="124"/>
    </location>
</feature>